<organism evidence="8 9">
    <name type="scientific">Paenibacillus wenxiniae</name>
    <dbReference type="NCBI Taxonomy" id="1636843"/>
    <lineage>
        <taxon>Bacteria</taxon>
        <taxon>Bacillati</taxon>
        <taxon>Bacillota</taxon>
        <taxon>Bacilli</taxon>
        <taxon>Bacillales</taxon>
        <taxon>Paenibacillaceae</taxon>
        <taxon>Paenibacillus</taxon>
    </lineage>
</organism>
<dbReference type="Pfam" id="PF00460">
    <property type="entry name" value="Flg_bb_rod"/>
    <property type="match status" value="1"/>
</dbReference>
<dbReference type="InterPro" id="IPR001444">
    <property type="entry name" value="Flag_bb_rod_N"/>
</dbReference>
<evidence type="ECO:0000256" key="5">
    <source>
        <dbReference type="ARBA" id="ARBA00024934"/>
    </source>
</evidence>
<dbReference type="PROSITE" id="PS00588">
    <property type="entry name" value="FLAGELLA_BB_ROD"/>
    <property type="match status" value="1"/>
</dbReference>
<dbReference type="EMBL" id="JBHUEH010000032">
    <property type="protein sequence ID" value="MFD1888389.1"/>
    <property type="molecule type" value="Genomic_DNA"/>
</dbReference>
<dbReference type="InterPro" id="IPR006300">
    <property type="entry name" value="FlgB"/>
</dbReference>
<evidence type="ECO:0000259" key="7">
    <source>
        <dbReference type="Pfam" id="PF00460"/>
    </source>
</evidence>
<feature type="domain" description="Flagellar basal body rod protein N-terminal" evidence="7">
    <location>
        <begin position="13"/>
        <end position="39"/>
    </location>
</feature>
<evidence type="ECO:0000256" key="3">
    <source>
        <dbReference type="ARBA" id="ARBA00014376"/>
    </source>
</evidence>
<dbReference type="PANTHER" id="PTHR30435:SF12">
    <property type="entry name" value="FLAGELLAR BASAL BODY ROD PROTEIN FLGB"/>
    <property type="match status" value="1"/>
</dbReference>
<keyword evidence="4 6" id="KW-0975">Bacterial flagellum</keyword>
<comment type="function">
    <text evidence="5 6">Structural component of flagellum, the bacterial motility apparatus. Part of the rod structure of flagellar basal body.</text>
</comment>
<comment type="similarity">
    <text evidence="2 6">Belongs to the flagella basal body rod proteins family.</text>
</comment>
<comment type="subcellular location">
    <subcellularLocation>
        <location evidence="1 6">Bacterial flagellum basal body</location>
    </subcellularLocation>
</comment>
<dbReference type="Proteomes" id="UP001597233">
    <property type="component" value="Unassembled WGS sequence"/>
</dbReference>
<dbReference type="PIRSF" id="PIRSF002889">
    <property type="entry name" value="Rod_FlgB"/>
    <property type="match status" value="1"/>
</dbReference>
<comment type="caution">
    <text evidence="8">The sequence shown here is derived from an EMBL/GenBank/DDBJ whole genome shotgun (WGS) entry which is preliminary data.</text>
</comment>
<comment type="subunit">
    <text evidence="6">The basal body constitutes a major portion of the flagellar organelle and consists of a number of rings mounted on a central rod.</text>
</comment>
<keyword evidence="8" id="KW-0282">Flagellum</keyword>
<reference evidence="9" key="1">
    <citation type="journal article" date="2019" name="Int. J. Syst. Evol. Microbiol.">
        <title>The Global Catalogue of Microorganisms (GCM) 10K type strain sequencing project: providing services to taxonomists for standard genome sequencing and annotation.</title>
        <authorList>
            <consortium name="The Broad Institute Genomics Platform"/>
            <consortium name="The Broad Institute Genome Sequencing Center for Infectious Disease"/>
            <person name="Wu L."/>
            <person name="Ma J."/>
        </authorList>
    </citation>
    <scope>NUCLEOTIDE SEQUENCE [LARGE SCALE GENOMIC DNA]</scope>
    <source>
        <strain evidence="9">CCUG 54950</strain>
    </source>
</reference>
<dbReference type="RefSeq" id="WP_347323107.1">
    <property type="nucleotide sequence ID" value="NZ_JBCGUH010000001.1"/>
</dbReference>
<proteinExistence type="inferred from homology"/>
<keyword evidence="8" id="KW-0969">Cilium</keyword>
<gene>
    <name evidence="8" type="primary">flgB</name>
    <name evidence="8" type="ORF">ACFSC9_23145</name>
</gene>
<dbReference type="PANTHER" id="PTHR30435">
    <property type="entry name" value="FLAGELLAR PROTEIN"/>
    <property type="match status" value="1"/>
</dbReference>
<dbReference type="NCBIfam" id="TIGR01396">
    <property type="entry name" value="FlgB"/>
    <property type="match status" value="1"/>
</dbReference>
<evidence type="ECO:0000256" key="2">
    <source>
        <dbReference type="ARBA" id="ARBA00009677"/>
    </source>
</evidence>
<evidence type="ECO:0000256" key="6">
    <source>
        <dbReference type="PIRNR" id="PIRNR002889"/>
    </source>
</evidence>
<protein>
    <recommendedName>
        <fullName evidence="3 6">Flagellar basal body rod protein FlgB</fullName>
    </recommendedName>
</protein>
<evidence type="ECO:0000256" key="4">
    <source>
        <dbReference type="ARBA" id="ARBA00023143"/>
    </source>
</evidence>
<sequence length="138" mass="15262">MNLLNDVGFRRLEGAISAANLRQQVITNNIANADTPYFKRSQVSFENVLQSQMDQSDSSFSGITTNPRHFQIGSAPGSVPQPTVVTEEGTVMNNNLNNVDIDVEMSDLAENQLRYNTYIEQINHQIKMMRTAIQGGGA</sequence>
<dbReference type="InterPro" id="IPR019776">
    <property type="entry name" value="Flagellar_basal_body_rod_CS"/>
</dbReference>
<keyword evidence="8" id="KW-0966">Cell projection</keyword>
<evidence type="ECO:0000313" key="9">
    <source>
        <dbReference type="Proteomes" id="UP001597233"/>
    </source>
</evidence>
<accession>A0ABW4RRH3</accession>
<evidence type="ECO:0000313" key="8">
    <source>
        <dbReference type="EMBL" id="MFD1888389.1"/>
    </source>
</evidence>
<evidence type="ECO:0000256" key="1">
    <source>
        <dbReference type="ARBA" id="ARBA00004117"/>
    </source>
</evidence>
<name>A0ABW4RRH3_9BACL</name>
<keyword evidence="9" id="KW-1185">Reference proteome</keyword>